<dbReference type="EMBL" id="QXTG01000002">
    <property type="protein sequence ID" value="RIX27864.1"/>
    <property type="molecule type" value="Genomic_DNA"/>
</dbReference>
<dbReference type="AlphaFoldDB" id="A0A3A1U4G6"/>
<accession>A0A3A1U4G6</accession>
<gene>
    <name evidence="2" type="ORF">D1781_10040</name>
</gene>
<organism evidence="2 3">
    <name type="scientific">Amnibacterium setariae</name>
    <dbReference type="NCBI Taxonomy" id="2306585"/>
    <lineage>
        <taxon>Bacteria</taxon>
        <taxon>Bacillati</taxon>
        <taxon>Actinomycetota</taxon>
        <taxon>Actinomycetes</taxon>
        <taxon>Micrococcales</taxon>
        <taxon>Microbacteriaceae</taxon>
        <taxon>Amnibacterium</taxon>
    </lineage>
</organism>
<keyword evidence="3" id="KW-1185">Reference proteome</keyword>
<dbReference type="Proteomes" id="UP000265742">
    <property type="component" value="Unassembled WGS sequence"/>
</dbReference>
<reference evidence="3" key="1">
    <citation type="submission" date="2018-09" db="EMBL/GenBank/DDBJ databases">
        <authorList>
            <person name="Kim I."/>
        </authorList>
    </citation>
    <scope>NUCLEOTIDE SEQUENCE [LARGE SCALE GENOMIC DNA]</scope>
    <source>
        <strain evidence="3">DD4a</strain>
    </source>
</reference>
<feature type="transmembrane region" description="Helical" evidence="1">
    <location>
        <begin position="40"/>
        <end position="64"/>
    </location>
</feature>
<dbReference type="RefSeq" id="WP_119482173.1">
    <property type="nucleotide sequence ID" value="NZ_QXTG01000002.1"/>
</dbReference>
<keyword evidence="1" id="KW-0472">Membrane</keyword>
<keyword evidence="1" id="KW-1133">Transmembrane helix</keyword>
<comment type="caution">
    <text evidence="2">The sequence shown here is derived from an EMBL/GenBank/DDBJ whole genome shotgun (WGS) entry which is preliminary data.</text>
</comment>
<protein>
    <submittedName>
        <fullName evidence="2">Uncharacterized protein</fullName>
    </submittedName>
</protein>
<sequence length="75" mass="8320">MRTLAGGDRSTLLGVFWMGVGFAIAALSEVLPDPDARRTTIWLALAFIVLGGIFVYLIPPFLTLRWCRAQRAGRR</sequence>
<feature type="transmembrane region" description="Helical" evidence="1">
    <location>
        <begin position="12"/>
        <end position="28"/>
    </location>
</feature>
<name>A0A3A1U4G6_9MICO</name>
<evidence type="ECO:0000313" key="3">
    <source>
        <dbReference type="Proteomes" id="UP000265742"/>
    </source>
</evidence>
<proteinExistence type="predicted"/>
<evidence type="ECO:0000256" key="1">
    <source>
        <dbReference type="SAM" id="Phobius"/>
    </source>
</evidence>
<evidence type="ECO:0000313" key="2">
    <source>
        <dbReference type="EMBL" id="RIX27864.1"/>
    </source>
</evidence>
<keyword evidence="1" id="KW-0812">Transmembrane</keyword>